<evidence type="ECO:0000313" key="1">
    <source>
        <dbReference type="EMBL" id="EKM61885.1"/>
    </source>
</evidence>
<dbReference type="GeneID" id="18914445"/>
<dbReference type="OrthoDB" id="2948138at2759"/>
<dbReference type="Proteomes" id="UP000008370">
    <property type="component" value="Unassembled WGS sequence"/>
</dbReference>
<organism evidence="1 2">
    <name type="scientific">Phanerochaete carnosa (strain HHB-10118-sp)</name>
    <name type="common">White-rot fungus</name>
    <name type="synonym">Peniophora carnosa</name>
    <dbReference type="NCBI Taxonomy" id="650164"/>
    <lineage>
        <taxon>Eukaryota</taxon>
        <taxon>Fungi</taxon>
        <taxon>Dikarya</taxon>
        <taxon>Basidiomycota</taxon>
        <taxon>Agaricomycotina</taxon>
        <taxon>Agaricomycetes</taxon>
        <taxon>Polyporales</taxon>
        <taxon>Phanerochaetaceae</taxon>
        <taxon>Phanerochaete</taxon>
    </lineage>
</organism>
<evidence type="ECO:0000313" key="2">
    <source>
        <dbReference type="Proteomes" id="UP000008370"/>
    </source>
</evidence>
<dbReference type="InterPro" id="IPR032675">
    <property type="entry name" value="LRR_dom_sf"/>
</dbReference>
<protein>
    <submittedName>
        <fullName evidence="1">Uncharacterized protein</fullName>
    </submittedName>
</protein>
<name>K5WR00_PHACS</name>
<keyword evidence="2" id="KW-1185">Reference proteome</keyword>
<dbReference type="InParanoid" id="K5WR00"/>
<accession>K5WR00</accession>
<dbReference type="AlphaFoldDB" id="K5WR00"/>
<dbReference type="EMBL" id="JH930468">
    <property type="protein sequence ID" value="EKM61885.1"/>
    <property type="molecule type" value="Genomic_DNA"/>
</dbReference>
<dbReference type="Gene3D" id="3.80.10.10">
    <property type="entry name" value="Ribonuclease Inhibitor"/>
    <property type="match status" value="1"/>
</dbReference>
<dbReference type="SUPFAM" id="SSF52047">
    <property type="entry name" value="RNI-like"/>
    <property type="match status" value="1"/>
</dbReference>
<dbReference type="HOGENOM" id="CLU_510076_0_0_1"/>
<dbReference type="RefSeq" id="XP_007391277.1">
    <property type="nucleotide sequence ID" value="XM_007391215.1"/>
</dbReference>
<sequence>MDVLWYTLDDFIPLLYCFPDGLVIDSETECWIGARWNLFTFTKETLSESDVTRFAHHARRVRVLNSLTPQKAFDKRPSMDVQLSRMLGGRPRDWNPWRPDHVGSYVDDSCFQILHKFFGHSPALPALRVLCCNHPNLYDMSHLTLFFSPTLRRLVFSENCAHFRFEYVFANLEKSPCRNTLTALQLDDNPTAASANIKLDAYDVVFLASLPRLEWLQLFLDTSIDCNTMCQELPVAPFPSLRCLKLTYHNIKQEDSDPSDGDLALKDFTTLLRHLQPLCPLQHLPITVAGNGDISHASIRAFFAALAAFRPSLVSLGMVIMAPSRAGEPPFGIHDLAPLLELPVKELSLEAIYMDISRADLHVFTAAWPRLNWLHLGQDNADTATLFPLSTLPDIVRTMPYLTQLGLRVHDDGEPLDIDAPVDPALQRISMVDLGSSSLQNRERAALFIARSFPNATSLLYDPHDSRVKAFWWQATDHVRRHIREGMQSDAILASLAGLVVPPPRSRRYVEIVLDDEVEDEVDGIATGVGQVAV</sequence>
<gene>
    <name evidence="1" type="ORF">PHACADRAFT_248788</name>
</gene>
<dbReference type="KEGG" id="pco:PHACADRAFT_248788"/>
<reference evidence="1 2" key="1">
    <citation type="journal article" date="2012" name="BMC Genomics">
        <title>Comparative genomics of the white-rot fungi, Phanerochaete carnosa and P. chrysosporium, to elucidate the genetic basis of the distinct wood types they colonize.</title>
        <authorList>
            <person name="Suzuki H."/>
            <person name="MacDonald J."/>
            <person name="Syed K."/>
            <person name="Salamov A."/>
            <person name="Hori C."/>
            <person name="Aerts A."/>
            <person name="Henrissat B."/>
            <person name="Wiebenga A."/>
            <person name="vanKuyk P.A."/>
            <person name="Barry K."/>
            <person name="Lindquist E."/>
            <person name="LaButti K."/>
            <person name="Lapidus A."/>
            <person name="Lucas S."/>
            <person name="Coutinho P."/>
            <person name="Gong Y."/>
            <person name="Samejima M."/>
            <person name="Mahadevan R."/>
            <person name="Abou-Zaid M."/>
            <person name="de Vries R.P."/>
            <person name="Igarashi K."/>
            <person name="Yadav J.S."/>
            <person name="Grigoriev I.V."/>
            <person name="Master E.R."/>
        </authorList>
    </citation>
    <scope>NUCLEOTIDE SEQUENCE [LARGE SCALE GENOMIC DNA]</scope>
    <source>
        <strain evidence="1 2">HHB-10118-sp</strain>
    </source>
</reference>
<proteinExistence type="predicted"/>